<gene>
    <name evidence="1" type="ORF">LUCI_4803</name>
</gene>
<dbReference type="EMBL" id="UPPP01000127">
    <property type="protein sequence ID" value="VBB09508.1"/>
    <property type="molecule type" value="Genomic_DNA"/>
</dbReference>
<reference evidence="1 2" key="1">
    <citation type="submission" date="2018-06" db="EMBL/GenBank/DDBJ databases">
        <authorList>
            <person name="Strepis N."/>
        </authorList>
    </citation>
    <scope>NUCLEOTIDE SEQUENCE [LARGE SCALE GENOMIC DNA]</scope>
    <source>
        <strain evidence="1">LUCI</strain>
    </source>
</reference>
<dbReference type="Proteomes" id="UP000277811">
    <property type="component" value="Unassembled WGS sequence"/>
</dbReference>
<proteinExistence type="predicted"/>
<organism evidence="1 2">
    <name type="scientific">Lucifera butyrica</name>
    <dbReference type="NCBI Taxonomy" id="1351585"/>
    <lineage>
        <taxon>Bacteria</taxon>
        <taxon>Bacillati</taxon>
        <taxon>Bacillota</taxon>
        <taxon>Negativicutes</taxon>
        <taxon>Veillonellales</taxon>
        <taxon>Veillonellaceae</taxon>
        <taxon>Lucifera</taxon>
    </lineage>
</organism>
<keyword evidence="2" id="KW-1185">Reference proteome</keyword>
<protein>
    <submittedName>
        <fullName evidence="1">Uncharacterized protein</fullName>
    </submittedName>
</protein>
<evidence type="ECO:0000313" key="1">
    <source>
        <dbReference type="EMBL" id="VBB09508.1"/>
    </source>
</evidence>
<dbReference type="AlphaFoldDB" id="A0A498RKD5"/>
<evidence type="ECO:0000313" key="2">
    <source>
        <dbReference type="Proteomes" id="UP000277811"/>
    </source>
</evidence>
<accession>A0A498RKD5</accession>
<sequence>MNQKLYRIGVMGLIILLTAGFSICNAQSDIALQQTD</sequence>
<name>A0A498RKD5_9FIRM</name>